<feature type="domain" description="VOC" evidence="2">
    <location>
        <begin position="2"/>
        <end position="152"/>
    </location>
</feature>
<dbReference type="PROSITE" id="PS51819">
    <property type="entry name" value="VOC"/>
    <property type="match status" value="1"/>
</dbReference>
<dbReference type="InterPro" id="IPR029068">
    <property type="entry name" value="Glyas_Bleomycin-R_OHBP_Dase"/>
</dbReference>
<evidence type="ECO:0000313" key="3">
    <source>
        <dbReference type="EMBL" id="PQV63207.1"/>
    </source>
</evidence>
<dbReference type="SUPFAM" id="SSF54593">
    <property type="entry name" value="Glyoxalase/Bleomycin resistance protein/Dihydroxybiphenyl dioxygenase"/>
    <property type="match status" value="1"/>
</dbReference>
<dbReference type="InterPro" id="IPR018146">
    <property type="entry name" value="Glyoxalase_1_CS"/>
</dbReference>
<dbReference type="GO" id="GO:0004462">
    <property type="term" value="F:lactoylglutathione lyase activity"/>
    <property type="evidence" value="ECO:0007669"/>
    <property type="project" value="InterPro"/>
</dbReference>
<dbReference type="GO" id="GO:0004493">
    <property type="term" value="F:methylmalonyl-CoA epimerase activity"/>
    <property type="evidence" value="ECO:0007669"/>
    <property type="project" value="TreeGrafter"/>
</dbReference>
<sequence length="155" mass="17113">MKIDHINLVVADLERSAAFYETVFGLKRGFSARLEGAWIETVTQIPGARATCLFLENPDASSNGGARIELIRYDVPEDIIQNTPVSRPDMLGLRHIAFEVEDLEATLQKMKEFGIEPLSAPVAVPFRVGALGTKLLCYLRDPDGVIVEIAAYHND</sequence>
<protein>
    <submittedName>
        <fullName evidence="3">Methylmalonyl-CoA/ethylmalonyl-CoA epimerase</fullName>
    </submittedName>
</protein>
<dbReference type="InterPro" id="IPR004360">
    <property type="entry name" value="Glyas_Fos-R_dOase_dom"/>
</dbReference>
<comment type="caution">
    <text evidence="3">The sequence shown here is derived from an EMBL/GenBank/DDBJ whole genome shotgun (WGS) entry which is preliminary data.</text>
</comment>
<keyword evidence="4" id="KW-1185">Reference proteome</keyword>
<dbReference type="GO" id="GO:0046872">
    <property type="term" value="F:metal ion binding"/>
    <property type="evidence" value="ECO:0007669"/>
    <property type="project" value="UniProtKB-KW"/>
</dbReference>
<dbReference type="Gene3D" id="3.10.180.10">
    <property type="entry name" value="2,3-Dihydroxybiphenyl 1,2-Dioxygenase, domain 1"/>
    <property type="match status" value="1"/>
</dbReference>
<dbReference type="InterPro" id="IPR037523">
    <property type="entry name" value="VOC_core"/>
</dbReference>
<accession>A0A2S8SQY2</accession>
<dbReference type="GO" id="GO:0046491">
    <property type="term" value="P:L-methylmalonyl-CoA metabolic process"/>
    <property type="evidence" value="ECO:0007669"/>
    <property type="project" value="TreeGrafter"/>
</dbReference>
<dbReference type="InterPro" id="IPR051785">
    <property type="entry name" value="MMCE/EMCE_epimerase"/>
</dbReference>
<dbReference type="Proteomes" id="UP000237684">
    <property type="component" value="Unassembled WGS sequence"/>
</dbReference>
<proteinExistence type="predicted"/>
<dbReference type="InParanoid" id="A0A2S8SQY2"/>
<name>A0A2S8SQY2_9BACT</name>
<evidence type="ECO:0000313" key="4">
    <source>
        <dbReference type="Proteomes" id="UP000237684"/>
    </source>
</evidence>
<keyword evidence="1" id="KW-0479">Metal-binding</keyword>
<dbReference type="OrthoDB" id="9788468at2"/>
<reference evidence="3 4" key="1">
    <citation type="journal article" date="2018" name="Syst. Appl. Microbiol.">
        <title>Abditibacterium utsteinense sp. nov., the first cultivated member of candidate phylum FBP, isolated from ice-free Antarctic soil samples.</title>
        <authorList>
            <person name="Tahon G."/>
            <person name="Tytgat B."/>
            <person name="Lebbe L."/>
            <person name="Carlier A."/>
            <person name="Willems A."/>
        </authorList>
    </citation>
    <scope>NUCLEOTIDE SEQUENCE [LARGE SCALE GENOMIC DNA]</scope>
    <source>
        <strain evidence="3 4">LMG 29911</strain>
    </source>
</reference>
<evidence type="ECO:0000256" key="1">
    <source>
        <dbReference type="ARBA" id="ARBA00022723"/>
    </source>
</evidence>
<dbReference type="PROSITE" id="PS00934">
    <property type="entry name" value="GLYOXALASE_I_1"/>
    <property type="match status" value="1"/>
</dbReference>
<dbReference type="PANTHER" id="PTHR43048">
    <property type="entry name" value="METHYLMALONYL-COA EPIMERASE"/>
    <property type="match status" value="1"/>
</dbReference>
<dbReference type="RefSeq" id="WP_106380622.1">
    <property type="nucleotide sequence ID" value="NZ_NIGF01000014.1"/>
</dbReference>
<dbReference type="FunCoup" id="A0A2S8SQY2">
    <property type="interactions" value="113"/>
</dbReference>
<dbReference type="AlphaFoldDB" id="A0A2S8SQY2"/>
<organism evidence="3 4">
    <name type="scientific">Abditibacterium utsteinense</name>
    <dbReference type="NCBI Taxonomy" id="1960156"/>
    <lineage>
        <taxon>Bacteria</taxon>
        <taxon>Pseudomonadati</taxon>
        <taxon>Abditibacteriota</taxon>
        <taxon>Abditibacteriia</taxon>
        <taxon>Abditibacteriales</taxon>
        <taxon>Abditibacteriaceae</taxon>
        <taxon>Abditibacterium</taxon>
    </lineage>
</organism>
<dbReference type="PANTHER" id="PTHR43048:SF3">
    <property type="entry name" value="METHYLMALONYL-COA EPIMERASE, MITOCHONDRIAL"/>
    <property type="match status" value="1"/>
</dbReference>
<dbReference type="Pfam" id="PF00903">
    <property type="entry name" value="Glyoxalase"/>
    <property type="match status" value="1"/>
</dbReference>
<evidence type="ECO:0000259" key="2">
    <source>
        <dbReference type="PROSITE" id="PS51819"/>
    </source>
</evidence>
<dbReference type="EMBL" id="NIGF01000014">
    <property type="protein sequence ID" value="PQV63207.1"/>
    <property type="molecule type" value="Genomic_DNA"/>
</dbReference>
<gene>
    <name evidence="3" type="ORF">B1R32_11432</name>
</gene>